<evidence type="ECO:0000256" key="2">
    <source>
        <dbReference type="ARBA" id="ARBA00005042"/>
    </source>
</evidence>
<dbReference type="eggNOG" id="COG0558">
    <property type="taxonomic scope" value="Bacteria"/>
</dbReference>
<protein>
    <recommendedName>
        <fullName evidence="5 15">CDP-diacylglycerol--glycerol-3-phosphate 3-phosphatidyltransferase</fullName>
        <ecNumber evidence="4 15">2.7.8.5</ecNumber>
    </recommendedName>
</protein>
<dbReference type="PATRIC" id="fig|1208921.3.peg.172"/>
<comment type="similarity">
    <text evidence="3 16">Belongs to the CDP-alcohol phosphatidyltransferase class-I family.</text>
</comment>
<evidence type="ECO:0000256" key="11">
    <source>
        <dbReference type="ARBA" id="ARBA00023136"/>
    </source>
</evidence>
<dbReference type="PROSITE" id="PS00379">
    <property type="entry name" value="CDP_ALCOHOL_P_TRANSF"/>
    <property type="match status" value="1"/>
</dbReference>
<evidence type="ECO:0000256" key="17">
    <source>
        <dbReference type="SAM" id="Phobius"/>
    </source>
</evidence>
<dbReference type="GO" id="GO:0016020">
    <property type="term" value="C:membrane"/>
    <property type="evidence" value="ECO:0007669"/>
    <property type="project" value="UniProtKB-SubCell"/>
</dbReference>
<gene>
    <name evidence="18" type="ORF">ST1E_0455</name>
</gene>
<dbReference type="Gene3D" id="1.20.120.1760">
    <property type="match status" value="1"/>
</dbReference>
<dbReference type="Proteomes" id="UP000011658">
    <property type="component" value="Chromosome"/>
</dbReference>
<feature type="transmembrane region" description="Helical" evidence="17">
    <location>
        <begin position="33"/>
        <end position="53"/>
    </location>
</feature>
<keyword evidence="12" id="KW-0594">Phospholipid biosynthesis</keyword>
<comment type="pathway">
    <text evidence="2">Phospholipid metabolism; phosphatidylglycerol biosynthesis; phosphatidylglycerol from CDP-diacylglycerol: step 1/2.</text>
</comment>
<evidence type="ECO:0000256" key="5">
    <source>
        <dbReference type="ARBA" id="ARBA00014944"/>
    </source>
</evidence>
<keyword evidence="11 17" id="KW-0472">Membrane</keyword>
<dbReference type="PANTHER" id="PTHR14269:SF62">
    <property type="entry name" value="CDP-DIACYLGLYCEROL--GLYCEROL-3-PHOSPHATE 3-PHOSPHATIDYLTRANSFERASE 1, CHLOROPLASTIC"/>
    <property type="match status" value="1"/>
</dbReference>
<evidence type="ECO:0000256" key="4">
    <source>
        <dbReference type="ARBA" id="ARBA00013170"/>
    </source>
</evidence>
<dbReference type="STRING" id="1208921.ST1E_0455"/>
<dbReference type="GO" id="GO:0046474">
    <property type="term" value="P:glycerophospholipid biosynthetic process"/>
    <property type="evidence" value="ECO:0007669"/>
    <property type="project" value="TreeGrafter"/>
</dbReference>
<evidence type="ECO:0000256" key="13">
    <source>
        <dbReference type="ARBA" id="ARBA00023264"/>
    </source>
</evidence>
<evidence type="ECO:0000256" key="14">
    <source>
        <dbReference type="ARBA" id="ARBA00048586"/>
    </source>
</evidence>
<dbReference type="EMBL" id="CP003806">
    <property type="protein sequence ID" value="AGF48895.1"/>
    <property type="molecule type" value="Genomic_DNA"/>
</dbReference>
<dbReference type="NCBIfam" id="TIGR00560">
    <property type="entry name" value="pgsA"/>
    <property type="match status" value="1"/>
</dbReference>
<evidence type="ECO:0000256" key="10">
    <source>
        <dbReference type="ARBA" id="ARBA00023098"/>
    </source>
</evidence>
<keyword evidence="9 17" id="KW-1133">Transmembrane helix</keyword>
<dbReference type="InterPro" id="IPR050324">
    <property type="entry name" value="CDP-alcohol_PTase-I"/>
</dbReference>
<dbReference type="KEGG" id="kga:ST1E_0455"/>
<evidence type="ECO:0000256" key="9">
    <source>
        <dbReference type="ARBA" id="ARBA00022989"/>
    </source>
</evidence>
<evidence type="ECO:0000256" key="8">
    <source>
        <dbReference type="ARBA" id="ARBA00022692"/>
    </source>
</evidence>
<proteinExistence type="inferred from homology"/>
<evidence type="ECO:0000256" key="1">
    <source>
        <dbReference type="ARBA" id="ARBA00004141"/>
    </source>
</evidence>
<evidence type="ECO:0000256" key="6">
    <source>
        <dbReference type="ARBA" id="ARBA00022516"/>
    </source>
</evidence>
<feature type="transmembrane region" description="Helical" evidence="17">
    <location>
        <begin position="161"/>
        <end position="178"/>
    </location>
</feature>
<reference evidence="18 19" key="1">
    <citation type="journal article" date="2013" name="Genome Biol. Evol.">
        <title>Genome evolution and phylogenomic analysis of candidatus kinetoplastibacterium, the betaproteobacterial endosymbionts of strigomonas and angomonas.</title>
        <authorList>
            <person name="Alves J.M."/>
            <person name="Serrano M.G."/>
            <person name="Maia da Silva F."/>
            <person name="Voegtly L.J."/>
            <person name="Matveyev A.V."/>
            <person name="Teixeira M.M."/>
            <person name="Camargo E.P."/>
            <person name="Buck G.A."/>
        </authorList>
    </citation>
    <scope>NUCLEOTIDE SEQUENCE [LARGE SCALE GENOMIC DNA]</scope>
    <source>
        <strain evidence="18 19">TCC219</strain>
    </source>
</reference>
<keyword evidence="8 17" id="KW-0812">Transmembrane</keyword>
<accession>M1MAH5</accession>
<dbReference type="PANTHER" id="PTHR14269">
    <property type="entry name" value="CDP-DIACYLGLYCEROL--GLYCEROL-3-PHOSPHATE 3-PHOSPHATIDYLTRANSFERASE-RELATED"/>
    <property type="match status" value="1"/>
</dbReference>
<name>M1MAH5_9PROT</name>
<dbReference type="Pfam" id="PF01066">
    <property type="entry name" value="CDP-OH_P_transf"/>
    <property type="match status" value="1"/>
</dbReference>
<evidence type="ECO:0000256" key="12">
    <source>
        <dbReference type="ARBA" id="ARBA00023209"/>
    </source>
</evidence>
<dbReference type="PIRSF" id="PIRSF000847">
    <property type="entry name" value="Phos_ph_gly_syn"/>
    <property type="match status" value="1"/>
</dbReference>
<dbReference type="InterPro" id="IPR000462">
    <property type="entry name" value="CDP-OH_P_trans"/>
</dbReference>
<keyword evidence="7 16" id="KW-0808">Transferase</keyword>
<dbReference type="InterPro" id="IPR004570">
    <property type="entry name" value="Phosphatidylglycerol_P_synth"/>
</dbReference>
<evidence type="ECO:0000256" key="7">
    <source>
        <dbReference type="ARBA" id="ARBA00022679"/>
    </source>
</evidence>
<dbReference type="GO" id="GO:0008444">
    <property type="term" value="F:CDP-diacylglycerol-glycerol-3-phosphate 3-phosphatidyltransferase activity"/>
    <property type="evidence" value="ECO:0007669"/>
    <property type="project" value="UniProtKB-UniRule"/>
</dbReference>
<sequence length="197" mass="22174">MPINTPTILTFIRIVIIPLILLVFYIPDKYVCSAFSNGIASMLFILAAFTDWLDGWLARRLNQSTLFGSFLDPVADKLIVCASLIVLLELDRVSALVVLIIIGREIFISALREWMARIDAEDIIAVHKLGKLKTLVQMIAIPCLFYGEPILHVYFFKIGSILISLASILTLLSMFFYIKCSWPSLNSKCCPNENIDN</sequence>
<feature type="transmembrane region" description="Helical" evidence="17">
    <location>
        <begin position="7"/>
        <end position="27"/>
    </location>
</feature>
<evidence type="ECO:0000256" key="15">
    <source>
        <dbReference type="NCBIfam" id="TIGR00560"/>
    </source>
</evidence>
<dbReference type="AlphaFoldDB" id="M1MAH5"/>
<evidence type="ECO:0000256" key="3">
    <source>
        <dbReference type="ARBA" id="ARBA00010441"/>
    </source>
</evidence>
<dbReference type="OrthoDB" id="9796672at2"/>
<dbReference type="InterPro" id="IPR043130">
    <property type="entry name" value="CDP-OH_PTrfase_TM_dom"/>
</dbReference>
<dbReference type="InterPro" id="IPR048254">
    <property type="entry name" value="CDP_ALCOHOL_P_TRANSF_CS"/>
</dbReference>
<comment type="catalytic activity">
    <reaction evidence="14">
        <text>a CDP-1,2-diacyl-sn-glycerol + sn-glycerol 3-phosphate = a 1,2-diacyl-sn-glycero-3-phospho-(1'-sn-glycero-3'-phosphate) + CMP + H(+)</text>
        <dbReference type="Rhea" id="RHEA:12593"/>
        <dbReference type="ChEBI" id="CHEBI:15378"/>
        <dbReference type="ChEBI" id="CHEBI:57597"/>
        <dbReference type="ChEBI" id="CHEBI:58332"/>
        <dbReference type="ChEBI" id="CHEBI:60110"/>
        <dbReference type="ChEBI" id="CHEBI:60377"/>
        <dbReference type="EC" id="2.7.8.5"/>
    </reaction>
</comment>
<dbReference type="HOGENOM" id="CLU_051314_2_1_4"/>
<dbReference type="EC" id="2.7.8.5" evidence="4 15"/>
<keyword evidence="10" id="KW-0443">Lipid metabolism</keyword>
<keyword evidence="6" id="KW-0444">Lipid biosynthesis</keyword>
<dbReference type="RefSeq" id="WP_015389380.1">
    <property type="nucleotide sequence ID" value="NC_020284.1"/>
</dbReference>
<evidence type="ECO:0000256" key="16">
    <source>
        <dbReference type="RuleBase" id="RU003750"/>
    </source>
</evidence>
<keyword evidence="19" id="KW-1185">Reference proteome</keyword>
<keyword evidence="13" id="KW-1208">Phospholipid metabolism</keyword>
<feature type="transmembrane region" description="Helical" evidence="17">
    <location>
        <begin position="135"/>
        <end position="155"/>
    </location>
</feature>
<organism evidence="18 19">
    <name type="scientific">Candidatus Kinetoplastidibacterium galati TCC219</name>
    <dbReference type="NCBI Taxonomy" id="1208921"/>
    <lineage>
        <taxon>Bacteria</taxon>
        <taxon>Pseudomonadati</taxon>
        <taxon>Pseudomonadota</taxon>
        <taxon>Betaproteobacteria</taxon>
        <taxon>Candidatus Kinetoplastidibacterium</taxon>
    </lineage>
</organism>
<comment type="subcellular location">
    <subcellularLocation>
        <location evidence="1">Membrane</location>
        <topology evidence="1">Multi-pass membrane protein</topology>
    </subcellularLocation>
</comment>
<evidence type="ECO:0000313" key="19">
    <source>
        <dbReference type="Proteomes" id="UP000011658"/>
    </source>
</evidence>
<evidence type="ECO:0000313" key="18">
    <source>
        <dbReference type="EMBL" id="AGF48895.1"/>
    </source>
</evidence>